<accession>A0ABU6MN92</accession>
<dbReference type="Proteomes" id="UP001341444">
    <property type="component" value="Unassembled WGS sequence"/>
</dbReference>
<dbReference type="PANTHER" id="PTHR22916">
    <property type="entry name" value="GLYCOSYLTRANSFERASE"/>
    <property type="match status" value="1"/>
</dbReference>
<proteinExistence type="inferred from homology"/>
<dbReference type="CDD" id="cd00761">
    <property type="entry name" value="Glyco_tranf_GTA_type"/>
    <property type="match status" value="1"/>
</dbReference>
<dbReference type="PANTHER" id="PTHR22916:SF3">
    <property type="entry name" value="UDP-GLCNAC:BETAGAL BETA-1,3-N-ACETYLGLUCOSAMINYLTRANSFERASE-LIKE PROTEIN 1"/>
    <property type="match status" value="1"/>
</dbReference>
<dbReference type="Pfam" id="PF00535">
    <property type="entry name" value="Glycos_transf_2"/>
    <property type="match status" value="1"/>
</dbReference>
<evidence type="ECO:0000259" key="2">
    <source>
        <dbReference type="Pfam" id="PF00535"/>
    </source>
</evidence>
<dbReference type="InterPro" id="IPR029044">
    <property type="entry name" value="Nucleotide-diphossugar_trans"/>
</dbReference>
<feature type="non-terminal residue" evidence="3">
    <location>
        <position position="289"/>
    </location>
</feature>
<dbReference type="EMBL" id="JARMAB010000076">
    <property type="protein sequence ID" value="MED1206157.1"/>
    <property type="molecule type" value="Genomic_DNA"/>
</dbReference>
<evidence type="ECO:0000256" key="1">
    <source>
        <dbReference type="ARBA" id="ARBA00006739"/>
    </source>
</evidence>
<comment type="caution">
    <text evidence="3">The sequence shown here is derived from an EMBL/GenBank/DDBJ whole genome shotgun (WGS) entry which is preliminary data.</text>
</comment>
<organism evidence="3 4">
    <name type="scientific">Heyndrickxia acidicola</name>
    <dbReference type="NCBI Taxonomy" id="209389"/>
    <lineage>
        <taxon>Bacteria</taxon>
        <taxon>Bacillati</taxon>
        <taxon>Bacillota</taxon>
        <taxon>Bacilli</taxon>
        <taxon>Bacillales</taxon>
        <taxon>Bacillaceae</taxon>
        <taxon>Heyndrickxia</taxon>
    </lineage>
</organism>
<name>A0ABU6MN92_9BACI</name>
<sequence>MENDKISIIVPVYNGESHIGSCLDSILKQKGNFELIIVNDGSTDSTLAVLEDKALNHLNFKIVNIEKNLGVSNARNIGLENATGNYIMFCDADDKYSDNTITSICRTIDTYHPDYIIFKRKDILETKETIAVYGNHNSVLELNLNNEKYITNYFAKGVHTFSVCNKAYRKELIYNNSIQFHPEIPLSEDTLFNLEYLIHAKSFVEDYSISYLRTCRNGSTIYKPIENFYFKNIEIVKLFHNKLIKSTVSEDFIDIFEKELYYHYGKVSLFRLFDNIDGTGFLDRVKKVS</sequence>
<reference evidence="3 4" key="1">
    <citation type="submission" date="2023-03" db="EMBL/GenBank/DDBJ databases">
        <title>Bacillus Genome Sequencing.</title>
        <authorList>
            <person name="Dunlap C."/>
        </authorList>
    </citation>
    <scope>NUCLEOTIDE SEQUENCE [LARGE SCALE GENOMIC DNA]</scope>
    <source>
        <strain evidence="3 4">B-23453</strain>
    </source>
</reference>
<keyword evidence="4" id="KW-1185">Reference proteome</keyword>
<evidence type="ECO:0000313" key="4">
    <source>
        <dbReference type="Proteomes" id="UP001341444"/>
    </source>
</evidence>
<comment type="similarity">
    <text evidence="1">Belongs to the glycosyltransferase 2 family.</text>
</comment>
<dbReference type="SUPFAM" id="SSF53448">
    <property type="entry name" value="Nucleotide-diphospho-sugar transferases"/>
    <property type="match status" value="1"/>
</dbReference>
<feature type="domain" description="Glycosyltransferase 2-like" evidence="2">
    <location>
        <begin position="7"/>
        <end position="173"/>
    </location>
</feature>
<protein>
    <submittedName>
        <fullName evidence="3">Glycosyltransferase family 2 protein</fullName>
    </submittedName>
</protein>
<dbReference type="Gene3D" id="3.90.550.10">
    <property type="entry name" value="Spore Coat Polysaccharide Biosynthesis Protein SpsA, Chain A"/>
    <property type="match status" value="1"/>
</dbReference>
<dbReference type="InterPro" id="IPR001173">
    <property type="entry name" value="Glyco_trans_2-like"/>
</dbReference>
<gene>
    <name evidence="3" type="ORF">P4T90_24470</name>
</gene>
<evidence type="ECO:0000313" key="3">
    <source>
        <dbReference type="EMBL" id="MED1206157.1"/>
    </source>
</evidence>
<dbReference type="RefSeq" id="WP_328007065.1">
    <property type="nucleotide sequence ID" value="NZ_JARMAB010000076.1"/>
</dbReference>